<keyword evidence="2" id="KW-1185">Reference proteome</keyword>
<dbReference type="KEGG" id="tni:TVNIR_3503"/>
<dbReference type="HOGENOM" id="CLU_2541535_0_0_6"/>
<name>L0E1L7_THIND</name>
<protein>
    <submittedName>
        <fullName evidence="1">Uncharacterized protein</fullName>
    </submittedName>
</protein>
<organism evidence="1 2">
    <name type="scientific">Thioalkalivibrio nitratireducens (strain DSM 14787 / UNIQEM 213 / ALEN2)</name>
    <dbReference type="NCBI Taxonomy" id="1255043"/>
    <lineage>
        <taxon>Bacteria</taxon>
        <taxon>Pseudomonadati</taxon>
        <taxon>Pseudomonadota</taxon>
        <taxon>Gammaproteobacteria</taxon>
        <taxon>Chromatiales</taxon>
        <taxon>Ectothiorhodospiraceae</taxon>
        <taxon>Thioalkalivibrio</taxon>
    </lineage>
</organism>
<sequence length="83" mass="8941">MPGRIRNLLIEFTAIRDALAQVFEGLSLELPEPTIIKSLSALKRYEDALDALVCARVGVECRAGRTVALGGDDTAIWCPGDVV</sequence>
<evidence type="ECO:0000313" key="2">
    <source>
        <dbReference type="Proteomes" id="UP000010809"/>
    </source>
</evidence>
<dbReference type="RefSeq" id="WP_015260233.1">
    <property type="nucleotide sequence ID" value="NC_019902.2"/>
</dbReference>
<reference evidence="1" key="1">
    <citation type="submission" date="2015-12" db="EMBL/GenBank/DDBJ databases">
        <authorList>
            <person name="Tikhonova T.V."/>
            <person name="Pavlov A.R."/>
            <person name="Beletsky A.V."/>
            <person name="Mardanov A.V."/>
            <person name="Sorokin D.Y."/>
            <person name="Ravin N.V."/>
            <person name="Popov V.O."/>
        </authorList>
    </citation>
    <scope>NUCLEOTIDE SEQUENCE</scope>
    <source>
        <strain evidence="1">DSM 14787</strain>
    </source>
</reference>
<dbReference type="PATRIC" id="fig|1255043.3.peg.3534"/>
<dbReference type="eggNOG" id="COG4328">
    <property type="taxonomic scope" value="Bacteria"/>
</dbReference>
<dbReference type="EMBL" id="CP003989">
    <property type="protein sequence ID" value="AGA35137.1"/>
    <property type="molecule type" value="Genomic_DNA"/>
</dbReference>
<evidence type="ECO:0000313" key="1">
    <source>
        <dbReference type="EMBL" id="AGA35137.1"/>
    </source>
</evidence>
<dbReference type="OrthoDB" id="9801824at2"/>
<gene>
    <name evidence="1" type="ordered locus">TVNIR_3503</name>
</gene>
<proteinExistence type="predicted"/>
<accession>L0E1L7</accession>
<dbReference type="Proteomes" id="UP000010809">
    <property type="component" value="Chromosome"/>
</dbReference>
<dbReference type="AlphaFoldDB" id="L0E1L7"/>